<proteinExistence type="predicted"/>
<dbReference type="AlphaFoldDB" id="A0A4S8L1S9"/>
<evidence type="ECO:0000313" key="5">
    <source>
        <dbReference type="Proteomes" id="UP000297245"/>
    </source>
</evidence>
<reference evidence="4 5" key="1">
    <citation type="journal article" date="2019" name="Nat. Ecol. Evol.">
        <title>Megaphylogeny resolves global patterns of mushroom evolution.</title>
        <authorList>
            <person name="Varga T."/>
            <person name="Krizsan K."/>
            <person name="Foldi C."/>
            <person name="Dima B."/>
            <person name="Sanchez-Garcia M."/>
            <person name="Sanchez-Ramirez S."/>
            <person name="Szollosi G.J."/>
            <person name="Szarkandi J.G."/>
            <person name="Papp V."/>
            <person name="Albert L."/>
            <person name="Andreopoulos W."/>
            <person name="Angelini C."/>
            <person name="Antonin V."/>
            <person name="Barry K.W."/>
            <person name="Bougher N.L."/>
            <person name="Buchanan P."/>
            <person name="Buyck B."/>
            <person name="Bense V."/>
            <person name="Catcheside P."/>
            <person name="Chovatia M."/>
            <person name="Cooper J."/>
            <person name="Damon W."/>
            <person name="Desjardin D."/>
            <person name="Finy P."/>
            <person name="Geml J."/>
            <person name="Haridas S."/>
            <person name="Hughes K."/>
            <person name="Justo A."/>
            <person name="Karasinski D."/>
            <person name="Kautmanova I."/>
            <person name="Kiss B."/>
            <person name="Kocsube S."/>
            <person name="Kotiranta H."/>
            <person name="LaButti K.M."/>
            <person name="Lechner B.E."/>
            <person name="Liimatainen K."/>
            <person name="Lipzen A."/>
            <person name="Lukacs Z."/>
            <person name="Mihaltcheva S."/>
            <person name="Morgado L.N."/>
            <person name="Niskanen T."/>
            <person name="Noordeloos M.E."/>
            <person name="Ohm R.A."/>
            <person name="Ortiz-Santana B."/>
            <person name="Ovrebo C."/>
            <person name="Racz N."/>
            <person name="Riley R."/>
            <person name="Savchenko A."/>
            <person name="Shiryaev A."/>
            <person name="Soop K."/>
            <person name="Spirin V."/>
            <person name="Szebenyi C."/>
            <person name="Tomsovsky M."/>
            <person name="Tulloss R.E."/>
            <person name="Uehling J."/>
            <person name="Grigoriev I.V."/>
            <person name="Vagvolgyi C."/>
            <person name="Papp T."/>
            <person name="Martin F.M."/>
            <person name="Miettinen O."/>
            <person name="Hibbett D.S."/>
            <person name="Nagy L.G."/>
        </authorList>
    </citation>
    <scope>NUCLEOTIDE SEQUENCE [LARGE SCALE GENOMIC DNA]</scope>
    <source>
        <strain evidence="4 5">CBS 962.96</strain>
    </source>
</reference>
<feature type="repeat" description="WD" evidence="3">
    <location>
        <begin position="9"/>
        <end position="41"/>
    </location>
</feature>
<organism evidence="4 5">
    <name type="scientific">Dendrothele bispora (strain CBS 962.96)</name>
    <dbReference type="NCBI Taxonomy" id="1314807"/>
    <lineage>
        <taxon>Eukaryota</taxon>
        <taxon>Fungi</taxon>
        <taxon>Dikarya</taxon>
        <taxon>Basidiomycota</taxon>
        <taxon>Agaricomycotina</taxon>
        <taxon>Agaricomycetes</taxon>
        <taxon>Agaricomycetidae</taxon>
        <taxon>Agaricales</taxon>
        <taxon>Agaricales incertae sedis</taxon>
        <taxon>Dendrothele</taxon>
    </lineage>
</organism>
<dbReference type="SMART" id="SM00320">
    <property type="entry name" value="WD40"/>
    <property type="match status" value="1"/>
</dbReference>
<dbReference type="InterPro" id="IPR015943">
    <property type="entry name" value="WD40/YVTN_repeat-like_dom_sf"/>
</dbReference>
<protein>
    <submittedName>
        <fullName evidence="4">Uncharacterized protein</fullName>
    </submittedName>
</protein>
<dbReference type="PROSITE" id="PS50294">
    <property type="entry name" value="WD_REPEATS_REGION"/>
    <property type="match status" value="1"/>
</dbReference>
<dbReference type="PANTHER" id="PTHR44129">
    <property type="entry name" value="WD REPEAT-CONTAINING PROTEIN POP1"/>
    <property type="match status" value="1"/>
</dbReference>
<feature type="non-terminal residue" evidence="4">
    <location>
        <position position="1"/>
    </location>
</feature>
<dbReference type="EMBL" id="ML179770">
    <property type="protein sequence ID" value="THU81918.1"/>
    <property type="molecule type" value="Genomic_DNA"/>
</dbReference>
<keyword evidence="1 3" id="KW-0853">WD repeat</keyword>
<gene>
    <name evidence="4" type="ORF">K435DRAFT_872840</name>
</gene>
<dbReference type="InterPro" id="IPR036322">
    <property type="entry name" value="WD40_repeat_dom_sf"/>
</dbReference>
<sequence>TGAPEGDPFQGHSSWVTSVAFSADGKRIVSGSLDNTVRVWSTQIVGQNTLDNDGWVSCPPNSQKVFWIPPEYSHLLSIHQNPLIISKYGSTNISFDNCVYGEDWAQCYSESAD</sequence>
<name>A0A4S8L1S9_DENBC</name>
<dbReference type="Pfam" id="PF00400">
    <property type="entry name" value="WD40"/>
    <property type="match status" value="1"/>
</dbReference>
<accession>A0A4S8L1S9</accession>
<dbReference type="OrthoDB" id="2615105at2759"/>
<evidence type="ECO:0000256" key="2">
    <source>
        <dbReference type="ARBA" id="ARBA00022737"/>
    </source>
</evidence>
<keyword evidence="2" id="KW-0677">Repeat</keyword>
<evidence type="ECO:0000256" key="1">
    <source>
        <dbReference type="ARBA" id="ARBA00022574"/>
    </source>
</evidence>
<dbReference type="PROSITE" id="PS50082">
    <property type="entry name" value="WD_REPEATS_2"/>
    <property type="match status" value="1"/>
</dbReference>
<evidence type="ECO:0000256" key="3">
    <source>
        <dbReference type="PROSITE-ProRule" id="PRU00221"/>
    </source>
</evidence>
<dbReference type="Proteomes" id="UP000297245">
    <property type="component" value="Unassembled WGS sequence"/>
</dbReference>
<keyword evidence="5" id="KW-1185">Reference proteome</keyword>
<dbReference type="SUPFAM" id="SSF50978">
    <property type="entry name" value="WD40 repeat-like"/>
    <property type="match status" value="1"/>
</dbReference>
<evidence type="ECO:0000313" key="4">
    <source>
        <dbReference type="EMBL" id="THU81918.1"/>
    </source>
</evidence>
<dbReference type="InterPro" id="IPR001680">
    <property type="entry name" value="WD40_rpt"/>
</dbReference>
<dbReference type="InterPro" id="IPR050349">
    <property type="entry name" value="WD_LIS1/nudF_dynein_reg"/>
</dbReference>
<dbReference type="Gene3D" id="2.130.10.10">
    <property type="entry name" value="YVTN repeat-like/Quinoprotein amine dehydrogenase"/>
    <property type="match status" value="1"/>
</dbReference>